<dbReference type="RefSeq" id="WP_165234943.1">
    <property type="nucleotide sequence ID" value="NZ_JAAKZV010000028.1"/>
</dbReference>
<name>A0A6G4TVY4_9ACTN</name>
<dbReference type="InterPro" id="IPR036365">
    <property type="entry name" value="PGBD-like_sf"/>
</dbReference>
<organism evidence="1 2">
    <name type="scientific">Streptomyces coryli</name>
    <dbReference type="NCBI Taxonomy" id="1128680"/>
    <lineage>
        <taxon>Bacteria</taxon>
        <taxon>Bacillati</taxon>
        <taxon>Actinomycetota</taxon>
        <taxon>Actinomycetes</taxon>
        <taxon>Kitasatosporales</taxon>
        <taxon>Streptomycetaceae</taxon>
        <taxon>Streptomyces</taxon>
    </lineage>
</organism>
<dbReference type="AlphaFoldDB" id="A0A6G4TVY4"/>
<gene>
    <name evidence="1" type="ORF">G5C51_09610</name>
</gene>
<keyword evidence="2" id="KW-1185">Reference proteome</keyword>
<reference evidence="1 2" key="1">
    <citation type="submission" date="2020-02" db="EMBL/GenBank/DDBJ databases">
        <title>Whole-genome analyses of novel actinobacteria.</title>
        <authorList>
            <person name="Sahin N."/>
        </authorList>
    </citation>
    <scope>NUCLEOTIDE SEQUENCE [LARGE SCALE GENOMIC DNA]</scope>
    <source>
        <strain evidence="1 2">A7024</strain>
    </source>
</reference>
<evidence type="ECO:0000313" key="1">
    <source>
        <dbReference type="EMBL" id="NGN64159.1"/>
    </source>
</evidence>
<dbReference type="InterPro" id="IPR036366">
    <property type="entry name" value="PGBDSf"/>
</dbReference>
<proteinExistence type="predicted"/>
<accession>A0A6G4TVY4</accession>
<comment type="caution">
    <text evidence="1">The sequence shown here is derived from an EMBL/GenBank/DDBJ whole genome shotgun (WGS) entry which is preliminary data.</text>
</comment>
<protein>
    <submittedName>
        <fullName evidence="1">Uncharacterized protein</fullName>
    </submittedName>
</protein>
<dbReference type="Gene3D" id="1.10.101.10">
    <property type="entry name" value="PGBD-like superfamily/PGBD"/>
    <property type="match status" value="1"/>
</dbReference>
<sequence>MVFSTSAPRERVKFGSVTLNRRSICMLREAERIGGFKLRIVQGSFNRGAVPASAGTHDGGGAMDVSVRGLTREQIRHRVVSLRKAGWAAWRRTSPPFNGPHIHAIAVGDPDLSAGAKRQVTDYKNHKNGLAGHGPDPDPRVDPKFFSAAFLARYVTRPGVKPFADASILAFASKRFETTKRQFTSASSRRHIELVQGALKEVGLYPFRVDGEWGPRTHEGYRNWRTRLGVKNATGVVGRPGLEALGRKTGNFRVKA</sequence>
<dbReference type="SUPFAM" id="SSF47090">
    <property type="entry name" value="PGBD-like"/>
    <property type="match status" value="1"/>
</dbReference>
<dbReference type="EMBL" id="JAAKZV010000028">
    <property type="protein sequence ID" value="NGN64159.1"/>
    <property type="molecule type" value="Genomic_DNA"/>
</dbReference>
<evidence type="ECO:0000313" key="2">
    <source>
        <dbReference type="Proteomes" id="UP000481583"/>
    </source>
</evidence>
<dbReference type="Proteomes" id="UP000481583">
    <property type="component" value="Unassembled WGS sequence"/>
</dbReference>